<dbReference type="PANTHER" id="PTHR11819">
    <property type="entry name" value="SOLUTE CARRIER FAMILY 5"/>
    <property type="match status" value="1"/>
</dbReference>
<dbReference type="AlphaFoldDB" id="A0A451APZ3"/>
<dbReference type="EMBL" id="CAADFZ010000194">
    <property type="protein sequence ID" value="VFK68097.1"/>
    <property type="molecule type" value="Genomic_DNA"/>
</dbReference>
<feature type="transmembrane region" description="Helical" evidence="9">
    <location>
        <begin position="427"/>
        <end position="445"/>
    </location>
</feature>
<comment type="similarity">
    <text evidence="2 8">Belongs to the sodium:solute symporter (SSF) (TC 2.A.21) family.</text>
</comment>
<evidence type="ECO:0000256" key="8">
    <source>
        <dbReference type="RuleBase" id="RU362091"/>
    </source>
</evidence>
<feature type="transmembrane region" description="Helical" evidence="9">
    <location>
        <begin position="125"/>
        <end position="147"/>
    </location>
</feature>
<reference evidence="10" key="1">
    <citation type="submission" date="2019-02" db="EMBL/GenBank/DDBJ databases">
        <authorList>
            <person name="Gruber-Vodicka R. H."/>
            <person name="Seah K. B. B."/>
        </authorList>
    </citation>
    <scope>NUCLEOTIDE SEQUENCE</scope>
    <source>
        <strain evidence="11">BECK_BY19</strain>
        <strain evidence="10">BECK_BY8</strain>
    </source>
</reference>
<accession>A0A451APZ3</accession>
<comment type="subcellular location">
    <subcellularLocation>
        <location evidence="1">Membrane</location>
        <topology evidence="1">Multi-pass membrane protein</topology>
    </subcellularLocation>
</comment>
<evidence type="ECO:0000256" key="4">
    <source>
        <dbReference type="ARBA" id="ARBA00022847"/>
    </source>
</evidence>
<proteinExistence type="inferred from homology"/>
<protein>
    <submittedName>
        <fullName evidence="10">Solute:Na+ symporter, SSS family</fullName>
    </submittedName>
</protein>
<feature type="transmembrane region" description="Helical" evidence="9">
    <location>
        <begin position="314"/>
        <end position="335"/>
    </location>
</feature>
<feature type="transmembrane region" description="Helical" evidence="9">
    <location>
        <begin position="512"/>
        <end position="530"/>
    </location>
</feature>
<feature type="transmembrane region" description="Helical" evidence="9">
    <location>
        <begin position="153"/>
        <end position="176"/>
    </location>
</feature>
<feature type="transmembrane region" description="Helical" evidence="9">
    <location>
        <begin position="85"/>
        <end position="104"/>
    </location>
</feature>
<feature type="transmembrane region" description="Helical" evidence="9">
    <location>
        <begin position="6"/>
        <end position="28"/>
    </location>
</feature>
<keyword evidence="5 9" id="KW-1133">Transmembrane helix</keyword>
<dbReference type="GO" id="GO:0005412">
    <property type="term" value="F:D-glucose:sodium symporter activity"/>
    <property type="evidence" value="ECO:0007669"/>
    <property type="project" value="TreeGrafter"/>
</dbReference>
<feature type="transmembrane region" description="Helical" evidence="9">
    <location>
        <begin position="235"/>
        <end position="252"/>
    </location>
</feature>
<evidence type="ECO:0000256" key="9">
    <source>
        <dbReference type="SAM" id="Phobius"/>
    </source>
</evidence>
<dbReference type="PANTHER" id="PTHR11819:SF195">
    <property type="entry name" value="SODIUM_GLUCOSE COTRANSPORTER 4"/>
    <property type="match status" value="1"/>
</dbReference>
<evidence type="ECO:0000313" key="10">
    <source>
        <dbReference type="EMBL" id="VFK68097.1"/>
    </source>
</evidence>
<dbReference type="CDD" id="cd10329">
    <property type="entry name" value="SLC5sbd_SGLT1-like"/>
    <property type="match status" value="1"/>
</dbReference>
<dbReference type="NCBIfam" id="TIGR00813">
    <property type="entry name" value="sss"/>
    <property type="match status" value="1"/>
</dbReference>
<organism evidence="10">
    <name type="scientific">Candidatus Kentrum sp. UNK</name>
    <dbReference type="NCBI Taxonomy" id="2126344"/>
    <lineage>
        <taxon>Bacteria</taxon>
        <taxon>Pseudomonadati</taxon>
        <taxon>Pseudomonadota</taxon>
        <taxon>Gammaproteobacteria</taxon>
        <taxon>Candidatus Kentrum</taxon>
    </lineage>
</organism>
<dbReference type="PROSITE" id="PS50283">
    <property type="entry name" value="NA_SOLUT_SYMP_3"/>
    <property type="match status" value="1"/>
</dbReference>
<dbReference type="Gene3D" id="1.20.1730.10">
    <property type="entry name" value="Sodium/glucose cotransporter"/>
    <property type="match status" value="1"/>
</dbReference>
<dbReference type="InterPro" id="IPR018212">
    <property type="entry name" value="Na/solute_symporter_CS"/>
</dbReference>
<evidence type="ECO:0000256" key="1">
    <source>
        <dbReference type="ARBA" id="ARBA00004141"/>
    </source>
</evidence>
<sequence length="531" mass="59109">MFESRLEILDLAMVALYLVFIVGLGFYFSRRMKTSDDYFLAGRSLTWPLIGLSLLASNMSSSSLIGLAGEAYADGHGIAVYNYEWMATIVLVVFVVFFFPLYLRSPRVFTMPEFLERRFDDRSRYYFSGITIVGNILIDTAAALYAGSLVIQIIYPAVSIWASMMVLAILAGLYTMAGGLRAVVYTDAIQAVLLLVGAVIITVLAFLEIGSWTDVTAVTPPEMLSLIRPMDDPTLPWPGLIGVFLLGFYFWGNNQFMVQRVLGARDLDHGRWGAIFAGFLKLPLIFIMVLPGIFAYEIYGSTAIEKPDMVFPTMMLDLLPAGIRGIILVAFIAALMSSIDSTLNSASTLVTMDFVKKLRPAASEKTLVWSGRLTTGIFMVLAAMWAQVIVNFDTLWQYLQSVLAYVSPPIVACFIMGVFWKRANRHGAFSALIVGHLAALLIFILKDYLCVVEFHHLYIPPILVTLCILVIIAVSLASEEPDPDHISPYVWTPKLYRSETDHLAGLSWYQNYRILSIILLTSTAVLVGMFW</sequence>
<evidence type="ECO:0000256" key="7">
    <source>
        <dbReference type="ARBA" id="ARBA00023201"/>
    </source>
</evidence>
<dbReference type="Pfam" id="PF00474">
    <property type="entry name" value="SSF"/>
    <property type="match status" value="1"/>
</dbReference>
<keyword evidence="6 9" id="KW-0472">Membrane</keyword>
<feature type="transmembrane region" description="Helical" evidence="9">
    <location>
        <begin position="272"/>
        <end position="294"/>
    </location>
</feature>
<evidence type="ECO:0000313" key="11">
    <source>
        <dbReference type="EMBL" id="VFK73414.1"/>
    </source>
</evidence>
<evidence type="ECO:0000256" key="2">
    <source>
        <dbReference type="ARBA" id="ARBA00006434"/>
    </source>
</evidence>
<feature type="transmembrane region" description="Helical" evidence="9">
    <location>
        <begin position="49"/>
        <end position="73"/>
    </location>
</feature>
<dbReference type="InterPro" id="IPR001734">
    <property type="entry name" value="Na/solute_symporter"/>
</dbReference>
<feature type="transmembrane region" description="Helical" evidence="9">
    <location>
        <begin position="457"/>
        <end position="477"/>
    </location>
</feature>
<dbReference type="PROSITE" id="PS00457">
    <property type="entry name" value="NA_SOLUT_SYMP_2"/>
    <property type="match status" value="1"/>
</dbReference>
<evidence type="ECO:0000256" key="3">
    <source>
        <dbReference type="ARBA" id="ARBA00022692"/>
    </source>
</evidence>
<evidence type="ECO:0000256" key="6">
    <source>
        <dbReference type="ARBA" id="ARBA00023136"/>
    </source>
</evidence>
<keyword evidence="7" id="KW-0406">Ion transport</keyword>
<keyword evidence="4" id="KW-0813">Transport</keyword>
<evidence type="ECO:0000256" key="5">
    <source>
        <dbReference type="ARBA" id="ARBA00022989"/>
    </source>
</evidence>
<dbReference type="EMBL" id="CAADGD010000198">
    <property type="protein sequence ID" value="VFK73414.1"/>
    <property type="molecule type" value="Genomic_DNA"/>
</dbReference>
<keyword evidence="4" id="KW-0769">Symport</keyword>
<keyword evidence="7" id="KW-0915">Sodium</keyword>
<dbReference type="GO" id="GO:0005886">
    <property type="term" value="C:plasma membrane"/>
    <property type="evidence" value="ECO:0007669"/>
    <property type="project" value="TreeGrafter"/>
</dbReference>
<gene>
    <name evidence="10" type="ORF">BECKUNK1418G_GA0071005_11946</name>
    <name evidence="11" type="ORF">BECKUNK1418H_GA0071006_11986</name>
</gene>
<name>A0A451APZ3_9GAMM</name>
<keyword evidence="7" id="KW-0739">Sodium transport</keyword>
<keyword evidence="3 9" id="KW-0812">Transmembrane</keyword>
<dbReference type="InterPro" id="IPR038377">
    <property type="entry name" value="Na/Glc_symporter_sf"/>
</dbReference>
<feature type="transmembrane region" description="Helical" evidence="9">
    <location>
        <begin position="366"/>
        <end position="390"/>
    </location>
</feature>
<feature type="transmembrane region" description="Helical" evidence="9">
    <location>
        <begin position="402"/>
        <end position="420"/>
    </location>
</feature>
<feature type="transmembrane region" description="Helical" evidence="9">
    <location>
        <begin position="188"/>
        <end position="207"/>
    </location>
</feature>